<evidence type="ECO:0000313" key="9">
    <source>
        <dbReference type="EMBL" id="OGG02446.1"/>
    </source>
</evidence>
<dbReference type="NCBIfam" id="NF008102">
    <property type="entry name" value="PRK10847.1"/>
    <property type="match status" value="1"/>
</dbReference>
<dbReference type="PANTHER" id="PTHR30353">
    <property type="entry name" value="INNER MEMBRANE PROTEIN DEDA-RELATED"/>
    <property type="match status" value="1"/>
</dbReference>
<feature type="transmembrane region" description="Helical" evidence="7">
    <location>
        <begin position="127"/>
        <end position="147"/>
    </location>
</feature>
<evidence type="ECO:0000256" key="3">
    <source>
        <dbReference type="ARBA" id="ARBA00022475"/>
    </source>
</evidence>
<dbReference type="EMBL" id="MFJD01000008">
    <property type="protein sequence ID" value="OGG02446.1"/>
    <property type="molecule type" value="Genomic_DNA"/>
</dbReference>
<name>A0A1F5YQN6_9BACT</name>
<keyword evidence="5 7" id="KW-1133">Transmembrane helix</keyword>
<organism evidence="9 10">
    <name type="scientific">Candidatus Gottesmanbacteria bacterium RBG_16_52_11</name>
    <dbReference type="NCBI Taxonomy" id="1798374"/>
    <lineage>
        <taxon>Bacteria</taxon>
        <taxon>Candidatus Gottesmaniibacteriota</taxon>
    </lineage>
</organism>
<keyword evidence="3 7" id="KW-1003">Cell membrane</keyword>
<evidence type="ECO:0000256" key="4">
    <source>
        <dbReference type="ARBA" id="ARBA00022692"/>
    </source>
</evidence>
<feature type="domain" description="VTT" evidence="8">
    <location>
        <begin position="49"/>
        <end position="172"/>
    </location>
</feature>
<dbReference type="PANTHER" id="PTHR30353:SF0">
    <property type="entry name" value="TRANSMEMBRANE PROTEIN"/>
    <property type="match status" value="1"/>
</dbReference>
<keyword evidence="4 7" id="KW-0812">Transmembrane</keyword>
<dbReference type="STRING" id="1798374.A2Z33_05310"/>
<keyword evidence="6 7" id="KW-0472">Membrane</keyword>
<dbReference type="InterPro" id="IPR058127">
    <property type="entry name" value="DedA"/>
</dbReference>
<feature type="transmembrane region" description="Helical" evidence="7">
    <location>
        <begin position="187"/>
        <end position="205"/>
    </location>
</feature>
<comment type="caution">
    <text evidence="9">The sequence shown here is derived from an EMBL/GenBank/DDBJ whole genome shotgun (WGS) entry which is preliminary data.</text>
</comment>
<reference evidence="9 10" key="1">
    <citation type="journal article" date="2016" name="Nat. Commun.">
        <title>Thousands of microbial genomes shed light on interconnected biogeochemical processes in an aquifer system.</title>
        <authorList>
            <person name="Anantharaman K."/>
            <person name="Brown C.T."/>
            <person name="Hug L.A."/>
            <person name="Sharon I."/>
            <person name="Castelle C.J."/>
            <person name="Probst A.J."/>
            <person name="Thomas B.C."/>
            <person name="Singh A."/>
            <person name="Wilkins M.J."/>
            <person name="Karaoz U."/>
            <person name="Brodie E.L."/>
            <person name="Williams K.H."/>
            <person name="Hubbard S.S."/>
            <person name="Banfield J.F."/>
        </authorList>
    </citation>
    <scope>NUCLEOTIDE SEQUENCE [LARGE SCALE GENOMIC DNA]</scope>
</reference>
<dbReference type="AlphaFoldDB" id="A0A1F5YQN6"/>
<gene>
    <name evidence="9" type="ORF">A2Z33_05310</name>
</gene>
<feature type="transmembrane region" description="Helical" evidence="7">
    <location>
        <begin position="56"/>
        <end position="82"/>
    </location>
</feature>
<dbReference type="Pfam" id="PF09335">
    <property type="entry name" value="VTT_dom"/>
    <property type="match status" value="1"/>
</dbReference>
<comment type="subcellular location">
    <subcellularLocation>
        <location evidence="1 7">Cell membrane</location>
        <topology evidence="1 7">Multi-pass membrane protein</topology>
    </subcellularLocation>
</comment>
<evidence type="ECO:0000256" key="5">
    <source>
        <dbReference type="ARBA" id="ARBA00022989"/>
    </source>
</evidence>
<feature type="transmembrane region" description="Helical" evidence="7">
    <location>
        <begin position="154"/>
        <end position="175"/>
    </location>
</feature>
<dbReference type="GO" id="GO:0005886">
    <property type="term" value="C:plasma membrane"/>
    <property type="evidence" value="ECO:0007669"/>
    <property type="project" value="UniProtKB-SubCell"/>
</dbReference>
<evidence type="ECO:0000256" key="6">
    <source>
        <dbReference type="ARBA" id="ARBA00023136"/>
    </source>
</evidence>
<evidence type="ECO:0000256" key="7">
    <source>
        <dbReference type="RuleBase" id="RU367016"/>
    </source>
</evidence>
<evidence type="ECO:0000256" key="1">
    <source>
        <dbReference type="ARBA" id="ARBA00004651"/>
    </source>
</evidence>
<dbReference type="Proteomes" id="UP000178448">
    <property type="component" value="Unassembled WGS sequence"/>
</dbReference>
<accession>A0A1F5YQN6</accession>
<sequence>MDFLLSALSFFLHIDKHLSEIITSYGTFTYLILFVVIFLETGLVVTPFLPGDSLLFAAGAFAALGSLHIAVLFAVLSGAAILGDTANYWIGHMIGPKAFSGRLRFLKREHLDKTHAYFEKYGGKTVIIARFVPIVRTFAPFVAGVGAMTYGRFLAYNIAGGLFWVTLFLFAGFYFGNLSFVKHNFTLVILVIIFISVLPAISEFVRHRRIRKREVLQHTSAKDINLE</sequence>
<feature type="transmembrane region" description="Helical" evidence="7">
    <location>
        <begin position="29"/>
        <end position="49"/>
    </location>
</feature>
<evidence type="ECO:0000256" key="2">
    <source>
        <dbReference type="ARBA" id="ARBA00010792"/>
    </source>
</evidence>
<comment type="similarity">
    <text evidence="2 7">Belongs to the DedA family.</text>
</comment>
<evidence type="ECO:0000259" key="8">
    <source>
        <dbReference type="Pfam" id="PF09335"/>
    </source>
</evidence>
<protein>
    <recommendedName>
        <fullName evidence="8">VTT domain-containing protein</fullName>
    </recommendedName>
</protein>
<proteinExistence type="inferred from homology"/>
<dbReference type="InterPro" id="IPR032816">
    <property type="entry name" value="VTT_dom"/>
</dbReference>
<dbReference type="InterPro" id="IPR032818">
    <property type="entry name" value="DedA-like"/>
</dbReference>
<evidence type="ECO:0000313" key="10">
    <source>
        <dbReference type="Proteomes" id="UP000178448"/>
    </source>
</evidence>